<proteinExistence type="predicted"/>
<evidence type="ECO:0000313" key="2">
    <source>
        <dbReference type="Proteomes" id="UP000250579"/>
    </source>
</evidence>
<protein>
    <submittedName>
        <fullName evidence="1">Uncharacterized protein</fullName>
    </submittedName>
</protein>
<reference evidence="1 2" key="1">
    <citation type="submission" date="2017-06" db="EMBL/GenBank/DDBJ databases">
        <title>Evolution towards high GC content and high-temperature stress adaptation in endophytic Pseudomonas oryzihabitans impacted its plant-growth promoting traits.</title>
        <authorList>
            <person name="Nascimento F.X."/>
        </authorList>
    </citation>
    <scope>NUCLEOTIDE SEQUENCE [LARGE SCALE GENOMIC DNA]</scope>
    <source>
        <strain evidence="1 2">MS8</strain>
    </source>
</reference>
<dbReference type="Proteomes" id="UP000250579">
    <property type="component" value="Chromosome"/>
</dbReference>
<evidence type="ECO:0000313" key="1">
    <source>
        <dbReference type="EMBL" id="AXA66713.1"/>
    </source>
</evidence>
<name>A0A2Z5A8X1_9PSED</name>
<accession>A0A2Z5A8X1</accession>
<dbReference type="RefSeq" id="WP_208690948.1">
    <property type="nucleotide sequence ID" value="NZ_CP022198.1"/>
</dbReference>
<dbReference type="AlphaFoldDB" id="A0A2Z5A8X1"/>
<gene>
    <name evidence="1" type="ORF">CE139_13090</name>
</gene>
<organism evidence="1 2">
    <name type="scientific">Pseudomonas oryzihabitans</name>
    <dbReference type="NCBI Taxonomy" id="47885"/>
    <lineage>
        <taxon>Bacteria</taxon>
        <taxon>Pseudomonadati</taxon>
        <taxon>Pseudomonadota</taxon>
        <taxon>Gammaproteobacteria</taxon>
        <taxon>Pseudomonadales</taxon>
        <taxon>Pseudomonadaceae</taxon>
        <taxon>Pseudomonas</taxon>
    </lineage>
</organism>
<sequence>MEDPLLALLYRLNENQMALGMAIEELTAWVVDRGSVDVGKAVELHMTTLEENSHVIADALADLIAERAGQRRS</sequence>
<dbReference type="EMBL" id="CP022198">
    <property type="protein sequence ID" value="AXA66713.1"/>
    <property type="molecule type" value="Genomic_DNA"/>
</dbReference>